<feature type="compositionally biased region" description="Low complexity" evidence="1">
    <location>
        <begin position="34"/>
        <end position="57"/>
    </location>
</feature>
<dbReference type="AlphaFoldDB" id="A0A251PGM4"/>
<gene>
    <name evidence="2" type="ORF">PRUPE_4G064300</name>
</gene>
<proteinExistence type="predicted"/>
<name>A0A251PGM4_PRUPE</name>
<protein>
    <submittedName>
        <fullName evidence="2">Uncharacterized protein</fullName>
    </submittedName>
</protein>
<evidence type="ECO:0000313" key="3">
    <source>
        <dbReference type="Proteomes" id="UP000006882"/>
    </source>
</evidence>
<evidence type="ECO:0000313" key="2">
    <source>
        <dbReference type="EMBL" id="ONI10731.1"/>
    </source>
</evidence>
<sequence>MSILPHNLSIFRALLSIKTVQLKTTIQTNPTQCTPRPTTSLAPSSPTVTPPSAATHASPPPLCSPSPSKSSTFIHIASPSMCLCIIPISIHSSPNLGFFICDRENYLGTLVNEFINYLIFLCGRSYS</sequence>
<accession>A0A251PGM4</accession>
<dbReference type="EMBL" id="CM007654">
    <property type="protein sequence ID" value="ONI10731.1"/>
    <property type="molecule type" value="Genomic_DNA"/>
</dbReference>
<keyword evidence="3" id="KW-1185">Reference proteome</keyword>
<dbReference type="Gramene" id="ONI10731">
    <property type="protein sequence ID" value="ONI10731"/>
    <property type="gene ID" value="PRUPE_4G064300"/>
</dbReference>
<feature type="region of interest" description="Disordered" evidence="1">
    <location>
        <begin position="29"/>
        <end position="65"/>
    </location>
</feature>
<dbReference type="Proteomes" id="UP000006882">
    <property type="component" value="Chromosome G4"/>
</dbReference>
<organism evidence="2 3">
    <name type="scientific">Prunus persica</name>
    <name type="common">Peach</name>
    <name type="synonym">Amygdalus persica</name>
    <dbReference type="NCBI Taxonomy" id="3760"/>
    <lineage>
        <taxon>Eukaryota</taxon>
        <taxon>Viridiplantae</taxon>
        <taxon>Streptophyta</taxon>
        <taxon>Embryophyta</taxon>
        <taxon>Tracheophyta</taxon>
        <taxon>Spermatophyta</taxon>
        <taxon>Magnoliopsida</taxon>
        <taxon>eudicotyledons</taxon>
        <taxon>Gunneridae</taxon>
        <taxon>Pentapetalae</taxon>
        <taxon>rosids</taxon>
        <taxon>fabids</taxon>
        <taxon>Rosales</taxon>
        <taxon>Rosaceae</taxon>
        <taxon>Amygdaloideae</taxon>
        <taxon>Amygdaleae</taxon>
        <taxon>Prunus</taxon>
    </lineage>
</organism>
<reference evidence="2 3" key="1">
    <citation type="journal article" date="2013" name="Nat. Genet.">
        <title>The high-quality draft genome of peach (Prunus persica) identifies unique patterns of genetic diversity, domestication and genome evolution.</title>
        <authorList>
            <consortium name="International Peach Genome Initiative"/>
            <person name="Verde I."/>
            <person name="Abbott A.G."/>
            <person name="Scalabrin S."/>
            <person name="Jung S."/>
            <person name="Shu S."/>
            <person name="Marroni F."/>
            <person name="Zhebentyayeva T."/>
            <person name="Dettori M.T."/>
            <person name="Grimwood J."/>
            <person name="Cattonaro F."/>
            <person name="Zuccolo A."/>
            <person name="Rossini L."/>
            <person name="Jenkins J."/>
            <person name="Vendramin E."/>
            <person name="Meisel L.A."/>
            <person name="Decroocq V."/>
            <person name="Sosinski B."/>
            <person name="Prochnik S."/>
            <person name="Mitros T."/>
            <person name="Policriti A."/>
            <person name="Cipriani G."/>
            <person name="Dondini L."/>
            <person name="Ficklin S."/>
            <person name="Goodstein D.M."/>
            <person name="Xuan P."/>
            <person name="Del Fabbro C."/>
            <person name="Aramini V."/>
            <person name="Copetti D."/>
            <person name="Gonzalez S."/>
            <person name="Horner D.S."/>
            <person name="Falchi R."/>
            <person name="Lucas S."/>
            <person name="Mica E."/>
            <person name="Maldonado J."/>
            <person name="Lazzari B."/>
            <person name="Bielenberg D."/>
            <person name="Pirona R."/>
            <person name="Miculan M."/>
            <person name="Barakat A."/>
            <person name="Testolin R."/>
            <person name="Stella A."/>
            <person name="Tartarini S."/>
            <person name="Tonutti P."/>
            <person name="Arus P."/>
            <person name="Orellana A."/>
            <person name="Wells C."/>
            <person name="Main D."/>
            <person name="Vizzotto G."/>
            <person name="Silva H."/>
            <person name="Salamini F."/>
            <person name="Schmutz J."/>
            <person name="Morgante M."/>
            <person name="Rokhsar D.S."/>
        </authorList>
    </citation>
    <scope>NUCLEOTIDE SEQUENCE [LARGE SCALE GENOMIC DNA]</scope>
    <source>
        <strain evidence="3">cv. Nemared</strain>
    </source>
</reference>
<evidence type="ECO:0000256" key="1">
    <source>
        <dbReference type="SAM" id="MobiDB-lite"/>
    </source>
</evidence>